<evidence type="ECO:0000256" key="3">
    <source>
        <dbReference type="ARBA" id="ARBA00022448"/>
    </source>
</evidence>
<sequence>MPGAFEIPDSDQGFGGPRAAARAGLRQAFGAPGLVLSASFLGFGALVRQSDLALWHGVLSTVTGWALPGQIALVELYAAGASLLSIALAVALSNARLLPMTVTLVPVLRAKRWPRWSYFLAAHYIAVTGWAAAMRVCPAIPPDERLPYFTGFTVTLWTGTIAATAIGFYLAGAVPQQVSLGLVFLNPIYFMLVFAESAKQRMRALALGLGAVAGPAVHLLSPDWGLLISGVGAGTLAYALDRLWARRHA</sequence>
<feature type="transmembrane region" description="Helical" evidence="8">
    <location>
        <begin position="53"/>
        <end position="69"/>
    </location>
</feature>
<evidence type="ECO:0000256" key="2">
    <source>
        <dbReference type="ARBA" id="ARBA00010735"/>
    </source>
</evidence>
<dbReference type="PANTHER" id="PTHR34979:SF1">
    <property type="entry name" value="INNER MEMBRANE PROTEIN YGAZ"/>
    <property type="match status" value="1"/>
</dbReference>
<comment type="similarity">
    <text evidence="2">Belongs to the AzlC family.</text>
</comment>
<comment type="subcellular location">
    <subcellularLocation>
        <location evidence="1">Cell membrane</location>
        <topology evidence="1">Multi-pass membrane protein</topology>
    </subcellularLocation>
</comment>
<feature type="transmembrane region" description="Helical" evidence="8">
    <location>
        <begin position="146"/>
        <end position="171"/>
    </location>
</feature>
<protein>
    <submittedName>
        <fullName evidence="9">Branched-chain amino acid permease</fullName>
    </submittedName>
</protein>
<dbReference type="RefSeq" id="WP_200344660.1">
    <property type="nucleotide sequence ID" value="NZ_NRRL01000237.1"/>
</dbReference>
<reference evidence="9 10" key="1">
    <citation type="journal article" date="2020" name="Microorganisms">
        <title>Osmotic Adaptation and Compatible Solute Biosynthesis of Phototrophic Bacteria as Revealed from Genome Analyses.</title>
        <authorList>
            <person name="Imhoff J.F."/>
            <person name="Rahn T."/>
            <person name="Kunzel S."/>
            <person name="Keller A."/>
            <person name="Neulinger S.C."/>
        </authorList>
    </citation>
    <scope>NUCLEOTIDE SEQUENCE [LARGE SCALE GENOMIC DNA]</scope>
    <source>
        <strain evidence="9 10">DSM 9895</strain>
    </source>
</reference>
<proteinExistence type="inferred from homology"/>
<evidence type="ECO:0000256" key="6">
    <source>
        <dbReference type="ARBA" id="ARBA00022989"/>
    </source>
</evidence>
<feature type="transmembrane region" description="Helical" evidence="8">
    <location>
        <begin position="76"/>
        <end position="95"/>
    </location>
</feature>
<gene>
    <name evidence="9" type="ORF">CKO28_26715</name>
</gene>
<feature type="transmembrane region" description="Helical" evidence="8">
    <location>
        <begin position="115"/>
        <end position="134"/>
    </location>
</feature>
<evidence type="ECO:0000256" key="1">
    <source>
        <dbReference type="ARBA" id="ARBA00004651"/>
    </source>
</evidence>
<keyword evidence="6 8" id="KW-1133">Transmembrane helix</keyword>
<evidence type="ECO:0000256" key="5">
    <source>
        <dbReference type="ARBA" id="ARBA00022692"/>
    </source>
</evidence>
<feature type="transmembrane region" description="Helical" evidence="8">
    <location>
        <begin position="226"/>
        <end position="245"/>
    </location>
</feature>
<feature type="transmembrane region" description="Helical" evidence="8">
    <location>
        <begin position="177"/>
        <end position="195"/>
    </location>
</feature>
<dbReference type="EMBL" id="NRRL01000237">
    <property type="protein sequence ID" value="MBK1671590.1"/>
    <property type="molecule type" value="Genomic_DNA"/>
</dbReference>
<keyword evidence="5 8" id="KW-0812">Transmembrane</keyword>
<keyword evidence="3" id="KW-0813">Transport</keyword>
<dbReference type="Pfam" id="PF03591">
    <property type="entry name" value="AzlC"/>
    <property type="match status" value="1"/>
</dbReference>
<keyword evidence="10" id="KW-1185">Reference proteome</keyword>
<evidence type="ECO:0000313" key="9">
    <source>
        <dbReference type="EMBL" id="MBK1671590.1"/>
    </source>
</evidence>
<evidence type="ECO:0000256" key="8">
    <source>
        <dbReference type="SAM" id="Phobius"/>
    </source>
</evidence>
<feature type="transmembrane region" description="Helical" evidence="8">
    <location>
        <begin position="28"/>
        <end position="47"/>
    </location>
</feature>
<comment type="caution">
    <text evidence="9">The sequence shown here is derived from an EMBL/GenBank/DDBJ whole genome shotgun (WGS) entry which is preliminary data.</text>
</comment>
<keyword evidence="7 8" id="KW-0472">Membrane</keyword>
<accession>A0ABS1DM30</accession>
<dbReference type="Proteomes" id="UP001296873">
    <property type="component" value="Unassembled WGS sequence"/>
</dbReference>
<evidence type="ECO:0000256" key="4">
    <source>
        <dbReference type="ARBA" id="ARBA00022475"/>
    </source>
</evidence>
<dbReference type="PANTHER" id="PTHR34979">
    <property type="entry name" value="INNER MEMBRANE PROTEIN YGAZ"/>
    <property type="match status" value="1"/>
</dbReference>
<evidence type="ECO:0000256" key="7">
    <source>
        <dbReference type="ARBA" id="ARBA00023136"/>
    </source>
</evidence>
<keyword evidence="4" id="KW-1003">Cell membrane</keyword>
<dbReference type="InterPro" id="IPR011606">
    <property type="entry name" value="Brnchd-chn_aa_trnsp_permease"/>
</dbReference>
<name>A0ABS1DM30_9PROT</name>
<organism evidence="9 10">
    <name type="scientific">Rhodovibrio sodomensis</name>
    <dbReference type="NCBI Taxonomy" id="1088"/>
    <lineage>
        <taxon>Bacteria</taxon>
        <taxon>Pseudomonadati</taxon>
        <taxon>Pseudomonadota</taxon>
        <taxon>Alphaproteobacteria</taxon>
        <taxon>Rhodospirillales</taxon>
        <taxon>Rhodovibrionaceae</taxon>
        <taxon>Rhodovibrio</taxon>
    </lineage>
</organism>
<evidence type="ECO:0000313" key="10">
    <source>
        <dbReference type="Proteomes" id="UP001296873"/>
    </source>
</evidence>